<gene>
    <name evidence="2" type="primary">LgM4147LRVhigh.12.00430.00390</name>
    <name evidence="2" type="ORF">BN36_1212620</name>
</gene>
<dbReference type="Gene3D" id="3.40.50.720">
    <property type="entry name" value="NAD(P)-binding Rossmann-like Domain"/>
    <property type="match status" value="1"/>
</dbReference>
<feature type="region of interest" description="Disordered" evidence="1">
    <location>
        <begin position="58"/>
        <end position="81"/>
    </location>
</feature>
<dbReference type="AlphaFoldDB" id="A0A1E1IR99"/>
<dbReference type="GO" id="GO:0051170">
    <property type="term" value="P:import into nucleus"/>
    <property type="evidence" value="ECO:0007669"/>
    <property type="project" value="TreeGrafter"/>
</dbReference>
<proteinExistence type="predicted"/>
<reference evidence="2" key="1">
    <citation type="submission" date="2012-08" db="EMBL/GenBank/DDBJ databases">
        <title>Comparative genomics of metastatic and non-metastatic Leishmania guyanensis provides insights into polygenic factors involved in Leishmania RNA virus infection.</title>
        <authorList>
            <person name="Smith D."/>
            <person name="Hertz-Fowler C."/>
            <person name="Martin R."/>
            <person name="Dickens N."/>
            <person name="Fasel N."/>
            <person name="Falquet L."/>
            <person name="Beverley S."/>
            <person name="Zangger H."/>
            <person name="Calderon-Copete S."/>
            <person name="Mottram J."/>
            <person name="Xenarios I."/>
        </authorList>
    </citation>
    <scope>NUCLEOTIDE SEQUENCE</scope>
    <source>
        <strain evidence="2">MHOM/BR/75/M4147/SSU:IR2SAT-LUC</strain>
    </source>
</reference>
<evidence type="ECO:0000313" key="2">
    <source>
        <dbReference type="EMBL" id="CCM13751.1"/>
    </source>
</evidence>
<protein>
    <recommendedName>
        <fullName evidence="3">NAD(P)-binding domain-containing protein</fullName>
    </recommendedName>
</protein>
<accession>A0A1E1IR99</accession>
<name>A0A1E1IR99_LEIGU</name>
<dbReference type="InterPro" id="IPR036291">
    <property type="entry name" value="NAD(P)-bd_dom_sf"/>
</dbReference>
<sequence>MTSMIVAGATGAIGRTVVQNAIQQPSIYQVVALTRLKNTAASNYESLFGIITAGEASNTDNGGKGVSRKGKTGSGSPADTVTVTPEEAAKIKPITIDWEEFTQLWVAKRNSASAAARGADNGAADAAAADPMENYRSIFSGHTYAAMCLGTTRKDAGSAKNFIRCDYDYVTAFTEAVLTYSAPAGLSPDTAFMHHIGDEGVSKQARVQDSVDSEMNVLATVKGNAGQSSGTLRVFCQVSASSASSSSWFLYVKTKGIADESTVERVHQHNKLTTASATLSPVKLLLLKPGLLERRGKARRIEKLAKLIVSPIPVETCGAAIVSACKHSPIQHHMQHPATISAAAEQAKHDEAEEAQLKKGDDVIAANIRKMPLGKPYMPTKAMHRAGAPSNEPFPHIYEATNPMIKDLASRLTA</sequence>
<dbReference type="SUPFAM" id="SSF51735">
    <property type="entry name" value="NAD(P)-binding Rossmann-fold domains"/>
    <property type="match status" value="2"/>
</dbReference>
<dbReference type="PANTHER" id="PTHR14097:SF7">
    <property type="entry name" value="OXIDOREDUCTASE HTATIP2"/>
    <property type="match status" value="1"/>
</dbReference>
<evidence type="ECO:0000256" key="1">
    <source>
        <dbReference type="SAM" id="MobiDB-lite"/>
    </source>
</evidence>
<dbReference type="PANTHER" id="PTHR14097">
    <property type="entry name" value="OXIDOREDUCTASE HTATIP2"/>
    <property type="match status" value="1"/>
</dbReference>
<organism evidence="2">
    <name type="scientific">Leishmania guyanensis</name>
    <dbReference type="NCBI Taxonomy" id="5670"/>
    <lineage>
        <taxon>Eukaryota</taxon>
        <taxon>Discoba</taxon>
        <taxon>Euglenozoa</taxon>
        <taxon>Kinetoplastea</taxon>
        <taxon>Metakinetoplastina</taxon>
        <taxon>Trypanosomatida</taxon>
        <taxon>Trypanosomatidae</taxon>
        <taxon>Leishmaniinae</taxon>
        <taxon>Leishmania</taxon>
        <taxon>Leishmania guyanensis species complex</taxon>
    </lineage>
</organism>
<dbReference type="GO" id="GO:0005737">
    <property type="term" value="C:cytoplasm"/>
    <property type="evidence" value="ECO:0007669"/>
    <property type="project" value="TreeGrafter"/>
</dbReference>
<dbReference type="EMBL" id="CALQ01000360">
    <property type="protein sequence ID" value="CCM13751.1"/>
    <property type="molecule type" value="Genomic_DNA"/>
</dbReference>
<evidence type="ECO:0008006" key="3">
    <source>
        <dbReference type="Google" id="ProtNLM"/>
    </source>
</evidence>